<dbReference type="GO" id="GO:0005874">
    <property type="term" value="C:microtubule"/>
    <property type="evidence" value="ECO:0007669"/>
    <property type="project" value="UniProtKB-KW"/>
</dbReference>
<keyword evidence="6" id="KW-0007">Acetylation</keyword>
<dbReference type="Proteomes" id="UP001295684">
    <property type="component" value="Unassembled WGS sequence"/>
</dbReference>
<dbReference type="InterPro" id="IPR036525">
    <property type="entry name" value="Tubulin/FtsZ_GTPase_sf"/>
</dbReference>
<protein>
    <recommendedName>
        <fullName evidence="9">Tubulin/FtsZ GTPase domain-containing protein</fullName>
    </recommendedName>
</protein>
<evidence type="ECO:0000256" key="8">
    <source>
        <dbReference type="ARBA" id="ARBA00049117"/>
    </source>
</evidence>
<dbReference type="SMART" id="SM00864">
    <property type="entry name" value="Tubulin"/>
    <property type="match status" value="1"/>
</dbReference>
<dbReference type="Gene3D" id="3.40.50.1440">
    <property type="entry name" value="Tubulin/FtsZ, GTPase domain"/>
    <property type="match status" value="1"/>
</dbReference>
<evidence type="ECO:0000313" key="10">
    <source>
        <dbReference type="EMBL" id="CAI2365199.1"/>
    </source>
</evidence>
<dbReference type="InterPro" id="IPR003008">
    <property type="entry name" value="Tubulin_FtsZ_GTPase"/>
</dbReference>
<dbReference type="InterPro" id="IPR023123">
    <property type="entry name" value="Tubulin_C"/>
</dbReference>
<dbReference type="EMBL" id="CAMPGE010006356">
    <property type="protein sequence ID" value="CAI2365199.1"/>
    <property type="molecule type" value="Genomic_DNA"/>
</dbReference>
<dbReference type="GO" id="GO:0005525">
    <property type="term" value="F:GTP binding"/>
    <property type="evidence" value="ECO:0007669"/>
    <property type="project" value="UniProtKB-KW"/>
</dbReference>
<keyword evidence="2" id="KW-0963">Cytoplasm</keyword>
<evidence type="ECO:0000259" key="9">
    <source>
        <dbReference type="SMART" id="SM00864"/>
    </source>
</evidence>
<keyword evidence="7" id="KW-0342">GTP-binding</keyword>
<dbReference type="SUPFAM" id="SSF55307">
    <property type="entry name" value="Tubulin C-terminal domain-like"/>
    <property type="match status" value="1"/>
</dbReference>
<accession>A0AAD1UE97</accession>
<reference evidence="10" key="1">
    <citation type="submission" date="2023-07" db="EMBL/GenBank/DDBJ databases">
        <authorList>
            <consortium name="AG Swart"/>
            <person name="Singh M."/>
            <person name="Singh A."/>
            <person name="Seah K."/>
            <person name="Emmerich C."/>
        </authorList>
    </citation>
    <scope>NUCLEOTIDE SEQUENCE</scope>
    <source>
        <strain evidence="10">DP1</strain>
    </source>
</reference>
<dbReference type="GO" id="GO:0007017">
    <property type="term" value="P:microtubule-based process"/>
    <property type="evidence" value="ECO:0007669"/>
    <property type="project" value="InterPro"/>
</dbReference>
<evidence type="ECO:0000256" key="6">
    <source>
        <dbReference type="ARBA" id="ARBA00022990"/>
    </source>
</evidence>
<proteinExistence type="inferred from homology"/>
<sequence>MKDIIFVSIGGAGCNINSQLWNDLHQELVYFQENPAEQDKYSFNSNIMFNETSSGQWQPRTIFIDPDPIAIDDAKESLASLSMSEDSYWTDSEDCSTLYTKGQYTLANRVEDDILAIFDKNVEKCDTKPELFFINSLSGGTGGGLTHRIMNRVFTEKIDAICYNVLMSFENLPHLAEAYNTVFGMANCLENDALSINVQNDKCFSVLNLTGNLDPTYSDLNQLLSSNISMITAKMRFHQLGCDSIGKLCGHLIPYPRQSFTIPSIAPICCEIKPDKDFASPHEIMEASFSQETKLANYDLSSITETASATFFGDVHSQEAKDACESVMKAHPKKFTKHNKNPIRFNIVQTPEIQFKDKLTTQLYRGKYCSTIDNTTGIGYLLSKLNHEFDLLFSKRAYVYSYVGEGQAEGEFIEHRENLAALEKDYEFYLPPYYEGEGEDDEE</sequence>
<organism evidence="10 11">
    <name type="scientific">Euplotes crassus</name>
    <dbReference type="NCBI Taxonomy" id="5936"/>
    <lineage>
        <taxon>Eukaryota</taxon>
        <taxon>Sar</taxon>
        <taxon>Alveolata</taxon>
        <taxon>Ciliophora</taxon>
        <taxon>Intramacronucleata</taxon>
        <taxon>Spirotrichea</taxon>
        <taxon>Hypotrichia</taxon>
        <taxon>Euplotida</taxon>
        <taxon>Euplotidae</taxon>
        <taxon>Moneuplotes</taxon>
    </lineage>
</organism>
<evidence type="ECO:0000256" key="3">
    <source>
        <dbReference type="ARBA" id="ARBA00022701"/>
    </source>
</evidence>
<name>A0AAD1UE97_EUPCR</name>
<dbReference type="InterPro" id="IPR002452">
    <property type="entry name" value="Alpha_tubulin"/>
</dbReference>
<dbReference type="InterPro" id="IPR008280">
    <property type="entry name" value="Tub_FtsZ_C"/>
</dbReference>
<feature type="domain" description="Tubulin/FtsZ GTPase" evidence="9">
    <location>
        <begin position="45"/>
        <end position="239"/>
    </location>
</feature>
<evidence type="ECO:0000256" key="7">
    <source>
        <dbReference type="ARBA" id="ARBA00023134"/>
    </source>
</evidence>
<dbReference type="PRINTS" id="PR01161">
    <property type="entry name" value="TUBULIN"/>
</dbReference>
<comment type="catalytic activity">
    <reaction evidence="8">
        <text>GTP + H2O = GDP + phosphate + H(+)</text>
        <dbReference type="Rhea" id="RHEA:19669"/>
        <dbReference type="ChEBI" id="CHEBI:15377"/>
        <dbReference type="ChEBI" id="CHEBI:15378"/>
        <dbReference type="ChEBI" id="CHEBI:37565"/>
        <dbReference type="ChEBI" id="CHEBI:43474"/>
        <dbReference type="ChEBI" id="CHEBI:58189"/>
    </reaction>
    <physiologicalReaction direction="left-to-right" evidence="8">
        <dbReference type="Rhea" id="RHEA:19670"/>
    </physiologicalReaction>
</comment>
<evidence type="ECO:0000256" key="5">
    <source>
        <dbReference type="ARBA" id="ARBA00022801"/>
    </source>
</evidence>
<dbReference type="PRINTS" id="PR01162">
    <property type="entry name" value="ALPHATUBULIN"/>
</dbReference>
<evidence type="ECO:0000256" key="2">
    <source>
        <dbReference type="ARBA" id="ARBA00022490"/>
    </source>
</evidence>
<keyword evidence="5" id="KW-0378">Hydrolase</keyword>
<dbReference type="Gene3D" id="1.10.287.600">
    <property type="entry name" value="Helix hairpin bin"/>
    <property type="match status" value="1"/>
</dbReference>
<gene>
    <name evidence="10" type="ORF">ECRASSUSDP1_LOCUS6549</name>
</gene>
<keyword evidence="4" id="KW-0547">Nucleotide-binding</keyword>
<dbReference type="GO" id="GO:0005200">
    <property type="term" value="F:structural constituent of cytoskeleton"/>
    <property type="evidence" value="ECO:0007669"/>
    <property type="project" value="InterPro"/>
</dbReference>
<dbReference type="PANTHER" id="PTHR11588">
    <property type="entry name" value="TUBULIN"/>
    <property type="match status" value="1"/>
</dbReference>
<evidence type="ECO:0000313" key="11">
    <source>
        <dbReference type="Proteomes" id="UP001295684"/>
    </source>
</evidence>
<keyword evidence="11" id="KW-1185">Reference proteome</keyword>
<dbReference type="Pfam" id="PF00091">
    <property type="entry name" value="Tubulin"/>
    <property type="match status" value="1"/>
</dbReference>
<dbReference type="SUPFAM" id="SSF52490">
    <property type="entry name" value="Tubulin nucleotide-binding domain-like"/>
    <property type="match status" value="1"/>
</dbReference>
<dbReference type="AlphaFoldDB" id="A0AAD1UE97"/>
<evidence type="ECO:0000256" key="4">
    <source>
        <dbReference type="ARBA" id="ARBA00022741"/>
    </source>
</evidence>
<evidence type="ECO:0000256" key="1">
    <source>
        <dbReference type="ARBA" id="ARBA00009636"/>
    </source>
</evidence>
<dbReference type="GO" id="GO:0016787">
    <property type="term" value="F:hydrolase activity"/>
    <property type="evidence" value="ECO:0007669"/>
    <property type="project" value="UniProtKB-KW"/>
</dbReference>
<dbReference type="InterPro" id="IPR000217">
    <property type="entry name" value="Tubulin"/>
</dbReference>
<comment type="similarity">
    <text evidence="1">Belongs to the tubulin family.</text>
</comment>
<keyword evidence="3" id="KW-0493">Microtubule</keyword>
<comment type="caution">
    <text evidence="10">The sequence shown here is derived from an EMBL/GenBank/DDBJ whole genome shotgun (WGS) entry which is preliminary data.</text>
</comment>